<proteinExistence type="predicted"/>
<keyword evidence="2" id="KW-0808">Transferase</keyword>
<accession>A0A1F5P7P7</accession>
<dbReference type="GO" id="GO:0016740">
    <property type="term" value="F:transferase activity"/>
    <property type="evidence" value="ECO:0007669"/>
    <property type="project" value="UniProtKB-KW"/>
</dbReference>
<dbReference type="STRING" id="1817832.A3J48_04445"/>
<dbReference type="SUPFAM" id="SSF53067">
    <property type="entry name" value="Actin-like ATPase domain"/>
    <property type="match status" value="1"/>
</dbReference>
<organism evidence="2 3">
    <name type="scientific">Candidatus Doudnabacteria bacterium RIFCSPHIGHO2_02_FULL_46_11</name>
    <dbReference type="NCBI Taxonomy" id="1817832"/>
    <lineage>
        <taxon>Bacteria</taxon>
        <taxon>Candidatus Doudnaibacteriota</taxon>
    </lineage>
</organism>
<comment type="caution">
    <text evidence="2">The sequence shown here is derived from an EMBL/GenBank/DDBJ whole genome shotgun (WGS) entry which is preliminary data.</text>
</comment>
<protein>
    <submittedName>
        <fullName evidence="2">tRNA (Adenosine(37)-N6)-threonylcarbamoyltransferase complex dimerization subunit type 1 TsaB</fullName>
    </submittedName>
</protein>
<sequence length="134" mass="14563">MILFINTTDREKAILAIIGKTRLLAKTVFAPRARLSESLPFKLQSLLKKANLSFSDIKKIAVVRGPGSFVGSRTGVATANALAFTGKTPIVGLTEQEIPANLADLNKLKYKKTIITPKYAAPPNITMPRSKAKR</sequence>
<dbReference type="GO" id="GO:0002949">
    <property type="term" value="P:tRNA threonylcarbamoyladenosine modification"/>
    <property type="evidence" value="ECO:0007669"/>
    <property type="project" value="InterPro"/>
</dbReference>
<evidence type="ECO:0000313" key="3">
    <source>
        <dbReference type="Proteomes" id="UP000176786"/>
    </source>
</evidence>
<dbReference type="InterPro" id="IPR000905">
    <property type="entry name" value="Gcp-like_dom"/>
</dbReference>
<reference evidence="2 3" key="1">
    <citation type="journal article" date="2016" name="Nat. Commun.">
        <title>Thousands of microbial genomes shed light on interconnected biogeochemical processes in an aquifer system.</title>
        <authorList>
            <person name="Anantharaman K."/>
            <person name="Brown C.T."/>
            <person name="Hug L.A."/>
            <person name="Sharon I."/>
            <person name="Castelle C.J."/>
            <person name="Probst A.J."/>
            <person name="Thomas B.C."/>
            <person name="Singh A."/>
            <person name="Wilkins M.J."/>
            <person name="Karaoz U."/>
            <person name="Brodie E.L."/>
            <person name="Williams K.H."/>
            <person name="Hubbard S.S."/>
            <person name="Banfield J.F."/>
        </authorList>
    </citation>
    <scope>NUCLEOTIDE SEQUENCE [LARGE SCALE GENOMIC DNA]</scope>
</reference>
<feature type="domain" description="Gcp-like" evidence="1">
    <location>
        <begin position="36"/>
        <end position="99"/>
    </location>
</feature>
<dbReference type="Pfam" id="PF00814">
    <property type="entry name" value="TsaD"/>
    <property type="match status" value="1"/>
</dbReference>
<dbReference type="Proteomes" id="UP000176786">
    <property type="component" value="Unassembled WGS sequence"/>
</dbReference>
<dbReference type="InterPro" id="IPR022496">
    <property type="entry name" value="T6A_TsaB"/>
</dbReference>
<name>A0A1F5P7P7_9BACT</name>
<gene>
    <name evidence="2" type="ORF">A3J48_04445</name>
</gene>
<dbReference type="AlphaFoldDB" id="A0A1F5P7P7"/>
<dbReference type="NCBIfam" id="TIGR03725">
    <property type="entry name" value="T6A_YeaZ"/>
    <property type="match status" value="1"/>
</dbReference>
<dbReference type="InterPro" id="IPR043129">
    <property type="entry name" value="ATPase_NBD"/>
</dbReference>
<dbReference type="EMBL" id="MFES01000019">
    <property type="protein sequence ID" value="OGE85967.1"/>
    <property type="molecule type" value="Genomic_DNA"/>
</dbReference>
<evidence type="ECO:0000259" key="1">
    <source>
        <dbReference type="Pfam" id="PF00814"/>
    </source>
</evidence>
<dbReference type="Gene3D" id="3.30.420.40">
    <property type="match status" value="1"/>
</dbReference>
<evidence type="ECO:0000313" key="2">
    <source>
        <dbReference type="EMBL" id="OGE85967.1"/>
    </source>
</evidence>